<name>A0A0F7LC37_9VIRU</name>
<dbReference type="EMBL" id="KR029609">
    <property type="protein sequence ID" value="AKH48756.1"/>
    <property type="molecule type" value="Genomic_DNA"/>
</dbReference>
<accession>A0A0F7LC37</accession>
<organism evidence="1">
    <name type="scientific">uncultured marine virus</name>
    <dbReference type="NCBI Taxonomy" id="186617"/>
    <lineage>
        <taxon>Viruses</taxon>
        <taxon>environmental samples</taxon>
    </lineage>
</organism>
<protein>
    <submittedName>
        <fullName evidence="1">Uncharacterized protein</fullName>
    </submittedName>
</protein>
<sequence length="49" mass="5149">MCFTCEKGGVVIGCWLCHSLLSASTVCITAETFCASVCVDSKSVTRSTL</sequence>
<proteinExistence type="predicted"/>
<evidence type="ECO:0000313" key="1">
    <source>
        <dbReference type="EMBL" id="AKH48756.1"/>
    </source>
</evidence>
<reference evidence="1" key="2">
    <citation type="submission" date="2015-03" db="EMBL/GenBank/DDBJ databases">
        <authorList>
            <person name="Chow C.-E.T."/>
            <person name="Winget D.M."/>
            <person name="White R.A.III."/>
            <person name="Hallam S.J."/>
            <person name="Suttle C.A."/>
        </authorList>
    </citation>
    <scope>NUCLEOTIDE SEQUENCE</scope>
    <source>
        <strain evidence="1">Oxic3_3</strain>
    </source>
</reference>
<reference evidence="1" key="1">
    <citation type="journal article" date="2015" name="Front. Microbiol.">
        <title>Combining genomic sequencing methods to explore viral diversity and reveal potential virus-host interactions.</title>
        <authorList>
            <person name="Chow C.E."/>
            <person name="Winget D.M."/>
            <person name="White R.A.III."/>
            <person name="Hallam S.J."/>
            <person name="Suttle C.A."/>
        </authorList>
    </citation>
    <scope>NUCLEOTIDE SEQUENCE</scope>
    <source>
        <strain evidence="1">Oxic3_3</strain>
    </source>
</reference>